<evidence type="ECO:0000259" key="5">
    <source>
        <dbReference type="Pfam" id="PF00248"/>
    </source>
</evidence>
<evidence type="ECO:0000256" key="1">
    <source>
        <dbReference type="ARBA" id="ARBA00007905"/>
    </source>
</evidence>
<dbReference type="InterPro" id="IPR036812">
    <property type="entry name" value="NAD(P)_OxRdtase_dom_sf"/>
</dbReference>
<name>A0A812ZZH5_9DINO</name>
<feature type="chain" id="PRO_5032367549" description="NADP-dependent oxidoreductase domain-containing protein" evidence="4">
    <location>
        <begin position="18"/>
        <end position="381"/>
    </location>
</feature>
<evidence type="ECO:0000313" key="7">
    <source>
        <dbReference type="Proteomes" id="UP000601435"/>
    </source>
</evidence>
<dbReference type="InterPro" id="IPR023210">
    <property type="entry name" value="NADP_OxRdtase_dom"/>
</dbReference>
<evidence type="ECO:0000313" key="6">
    <source>
        <dbReference type="EMBL" id="CAE7843345.1"/>
    </source>
</evidence>
<organism evidence="6 7">
    <name type="scientific">Symbiodinium necroappetens</name>
    <dbReference type="NCBI Taxonomy" id="1628268"/>
    <lineage>
        <taxon>Eukaryota</taxon>
        <taxon>Sar</taxon>
        <taxon>Alveolata</taxon>
        <taxon>Dinophyceae</taxon>
        <taxon>Suessiales</taxon>
        <taxon>Symbiodiniaceae</taxon>
        <taxon>Symbiodinium</taxon>
    </lineage>
</organism>
<dbReference type="PANTHER" id="PTHR43827">
    <property type="entry name" value="2,5-DIKETO-D-GLUCONIC ACID REDUCTASE"/>
    <property type="match status" value="1"/>
</dbReference>
<dbReference type="PANTHER" id="PTHR43827:SF3">
    <property type="entry name" value="NADP-DEPENDENT OXIDOREDUCTASE DOMAIN-CONTAINING PROTEIN"/>
    <property type="match status" value="1"/>
</dbReference>
<keyword evidence="7" id="KW-1185">Reference proteome</keyword>
<keyword evidence="4" id="KW-0732">Signal</keyword>
<dbReference type="Proteomes" id="UP000601435">
    <property type="component" value="Unassembled WGS sequence"/>
</dbReference>
<proteinExistence type="inferred from homology"/>
<dbReference type="CDD" id="cd19071">
    <property type="entry name" value="AKR_AKR1-5-like"/>
    <property type="match status" value="1"/>
</dbReference>
<dbReference type="AlphaFoldDB" id="A0A812ZZH5"/>
<dbReference type="InterPro" id="IPR018170">
    <property type="entry name" value="Aldo/ket_reductase_CS"/>
</dbReference>
<dbReference type="Pfam" id="PF00248">
    <property type="entry name" value="Aldo_ket_red"/>
    <property type="match status" value="2"/>
</dbReference>
<dbReference type="EMBL" id="CAJNJA010051030">
    <property type="protein sequence ID" value="CAE7843345.1"/>
    <property type="molecule type" value="Genomic_DNA"/>
</dbReference>
<dbReference type="GO" id="GO:0016616">
    <property type="term" value="F:oxidoreductase activity, acting on the CH-OH group of donors, NAD or NADP as acceptor"/>
    <property type="evidence" value="ECO:0007669"/>
    <property type="project" value="UniProtKB-ARBA"/>
</dbReference>
<feature type="domain" description="NADP-dependent oxidoreductase" evidence="5">
    <location>
        <begin position="289"/>
        <end position="351"/>
    </location>
</feature>
<dbReference type="InterPro" id="IPR020471">
    <property type="entry name" value="AKR"/>
</dbReference>
<comment type="caution">
    <text evidence="6">The sequence shown here is derived from an EMBL/GenBank/DDBJ whole genome shotgun (WGS) entry which is preliminary data.</text>
</comment>
<dbReference type="SUPFAM" id="SSF51430">
    <property type="entry name" value="NAD(P)-linked oxidoreductase"/>
    <property type="match status" value="1"/>
</dbReference>
<feature type="signal peptide" evidence="4">
    <location>
        <begin position="1"/>
        <end position="17"/>
    </location>
</feature>
<comment type="similarity">
    <text evidence="1">Belongs to the aldo/keto reductase family.</text>
</comment>
<dbReference type="OrthoDB" id="418112at2759"/>
<keyword evidence="2" id="KW-0521">NADP</keyword>
<dbReference type="PROSITE" id="PS00062">
    <property type="entry name" value="ALDOKETO_REDUCTASE_2"/>
    <property type="match status" value="1"/>
</dbReference>
<accession>A0A812ZZH5</accession>
<protein>
    <recommendedName>
        <fullName evidence="5">NADP-dependent oxidoreductase domain-containing protein</fullName>
    </recommendedName>
</protein>
<evidence type="ECO:0000256" key="2">
    <source>
        <dbReference type="ARBA" id="ARBA00022857"/>
    </source>
</evidence>
<gene>
    <name evidence="6" type="ORF">SNEC2469_LOCUS25702</name>
</gene>
<keyword evidence="3" id="KW-0560">Oxidoreductase</keyword>
<evidence type="ECO:0000256" key="3">
    <source>
        <dbReference type="ARBA" id="ARBA00023002"/>
    </source>
</evidence>
<reference evidence="6" key="1">
    <citation type="submission" date="2021-02" db="EMBL/GenBank/DDBJ databases">
        <authorList>
            <person name="Dougan E. K."/>
            <person name="Rhodes N."/>
            <person name="Thang M."/>
            <person name="Chan C."/>
        </authorList>
    </citation>
    <scope>NUCLEOTIDE SEQUENCE</scope>
</reference>
<feature type="domain" description="NADP-dependent oxidoreductase" evidence="5">
    <location>
        <begin position="33"/>
        <end position="282"/>
    </location>
</feature>
<dbReference type="Gene3D" id="3.20.20.100">
    <property type="entry name" value="NADP-dependent oxidoreductase domain"/>
    <property type="match status" value="1"/>
</dbReference>
<evidence type="ECO:0000256" key="4">
    <source>
        <dbReference type="SAM" id="SignalP"/>
    </source>
</evidence>
<sequence length="381" mass="42271">MFMLTLYAVGLPTLVQAGGELALVGLGTGGVKQVSTIVKAIRLGYRTIDTALLYGNHGLIRDAIEQSGVARDEFFLTSKVGFFPTSLDLPEEHQKAFGFQSLPVPAALAPGFHPLNRKGKELEAIRLSLEQLGVSYLDLCLIHTPVTSALELAASFIPHVYGLWAEFPKWSEVLVKGALAALASQEAQQRVGEAYEQRKRSWQNLEEAKRRGLCKHIGVSNYPIAFMKVISEDHDSVSAGQEMEAYRTFPIYNEQQELHPLAQFRHIQDYARKAQIRLTGYGTGVIASNAVAREISTRLGRSPGQVLLRWAVQKGIAVTPKSNKESRLRENLEVLDFVLEEEDMKLLDALDKEQVFYWNTSLLVPDVAPAGLPKLPSRSEF</sequence>